<dbReference type="Proteomes" id="UP000288805">
    <property type="component" value="Unassembled WGS sequence"/>
</dbReference>
<comment type="caution">
    <text evidence="1">The sequence shown here is derived from an EMBL/GenBank/DDBJ whole genome shotgun (WGS) entry which is preliminary data.</text>
</comment>
<reference evidence="1 2" key="1">
    <citation type="journal article" date="2018" name="PLoS Genet.">
        <title>Population sequencing reveals clonal diversity and ancestral inbreeding in the grapevine cultivar Chardonnay.</title>
        <authorList>
            <person name="Roach M.J."/>
            <person name="Johnson D.L."/>
            <person name="Bohlmann J."/>
            <person name="van Vuuren H.J."/>
            <person name="Jones S.J."/>
            <person name="Pretorius I.S."/>
            <person name="Schmidt S.A."/>
            <person name="Borneman A.R."/>
        </authorList>
    </citation>
    <scope>NUCLEOTIDE SEQUENCE [LARGE SCALE GENOMIC DNA]</scope>
    <source>
        <strain evidence="2">cv. Chardonnay</strain>
        <tissue evidence="1">Leaf</tissue>
    </source>
</reference>
<sequence>MIPCVVVESIINCLNISSDPATFIQGAFPEILGKQRGFLLKHYHHT</sequence>
<organism evidence="1 2">
    <name type="scientific">Vitis vinifera</name>
    <name type="common">Grape</name>
    <dbReference type="NCBI Taxonomy" id="29760"/>
    <lineage>
        <taxon>Eukaryota</taxon>
        <taxon>Viridiplantae</taxon>
        <taxon>Streptophyta</taxon>
        <taxon>Embryophyta</taxon>
        <taxon>Tracheophyta</taxon>
        <taxon>Spermatophyta</taxon>
        <taxon>Magnoliopsida</taxon>
        <taxon>eudicotyledons</taxon>
        <taxon>Gunneridae</taxon>
        <taxon>Pentapetalae</taxon>
        <taxon>rosids</taxon>
        <taxon>Vitales</taxon>
        <taxon>Vitaceae</taxon>
        <taxon>Viteae</taxon>
        <taxon>Vitis</taxon>
    </lineage>
</organism>
<evidence type="ECO:0000313" key="2">
    <source>
        <dbReference type="Proteomes" id="UP000288805"/>
    </source>
</evidence>
<accession>A0A438CBU1</accession>
<dbReference type="AlphaFoldDB" id="A0A438CBU1"/>
<proteinExistence type="predicted"/>
<gene>
    <name evidence="1" type="ORF">CK203_112319</name>
</gene>
<dbReference type="EMBL" id="QGNW01002348">
    <property type="protein sequence ID" value="RVW20668.1"/>
    <property type="molecule type" value="Genomic_DNA"/>
</dbReference>
<protein>
    <submittedName>
        <fullName evidence="1">Uncharacterized protein</fullName>
    </submittedName>
</protein>
<name>A0A438CBU1_VITVI</name>
<evidence type="ECO:0000313" key="1">
    <source>
        <dbReference type="EMBL" id="RVW20668.1"/>
    </source>
</evidence>